<evidence type="ECO:0000313" key="2">
    <source>
        <dbReference type="Proteomes" id="UP000203794"/>
    </source>
</evidence>
<dbReference type="InterPro" id="IPR036249">
    <property type="entry name" value="Thioredoxin-like_sf"/>
</dbReference>
<organism evidence="1 2">
    <name type="scientific">Ralstonia phage RSL2</name>
    <dbReference type="NCBI Taxonomy" id="1585840"/>
    <lineage>
        <taxon>Viruses</taxon>
        <taxon>Duplodnaviria</taxon>
        <taxon>Heunggongvirae</taxon>
        <taxon>Uroviricota</taxon>
        <taxon>Caudoviricetes</taxon>
        <taxon>Chimalliviridae</taxon>
        <taxon>Chiangmaivirus</taxon>
        <taxon>Chiangmaivirus RSL2</taxon>
    </lineage>
</organism>
<evidence type="ECO:0008006" key="3">
    <source>
        <dbReference type="Google" id="ProtNLM"/>
    </source>
</evidence>
<sequence>MKKALTIKAIEYQEINVAEQPDQAQMLREKGFRQLPVIEDNGEWMSGFTPQNFTKIVRAHSVTA</sequence>
<reference evidence="1 2" key="1">
    <citation type="submission" date="2014-12" db="EMBL/GenBank/DDBJ databases">
        <title>Genome analysis of a novel jumbo phage RSL2 infecting the phytopathogen Ralstonia solanacearum.</title>
        <authorList>
            <person name="Kawasaki T."/>
            <person name="Fujie M."/>
            <person name="Chatchawankanphanich O."/>
            <person name="Ogata H."/>
            <person name="Yamada T."/>
        </authorList>
    </citation>
    <scope>NUCLEOTIDE SEQUENCE [LARGE SCALE GENOMIC DNA]</scope>
    <source>
        <strain evidence="1 2">RSL2</strain>
    </source>
</reference>
<name>A0A0A8J8A4_9CAUD</name>
<proteinExistence type="predicted"/>
<keyword evidence="2" id="KW-1185">Reference proteome</keyword>
<dbReference type="EMBL" id="AP014693">
    <property type="protein sequence ID" value="BAQ02640.2"/>
    <property type="molecule type" value="Genomic_DNA"/>
</dbReference>
<dbReference type="Gene3D" id="3.40.30.10">
    <property type="entry name" value="Glutaredoxin"/>
    <property type="match status" value="1"/>
</dbReference>
<dbReference type="CDD" id="cd02976">
    <property type="entry name" value="NrdH"/>
    <property type="match status" value="1"/>
</dbReference>
<evidence type="ECO:0000313" key="1">
    <source>
        <dbReference type="EMBL" id="BAQ02640.2"/>
    </source>
</evidence>
<dbReference type="SUPFAM" id="SSF52833">
    <property type="entry name" value="Thioredoxin-like"/>
    <property type="match status" value="1"/>
</dbReference>
<protein>
    <recommendedName>
        <fullName evidence="3">Glutaredoxin domain-containing protein</fullName>
    </recommendedName>
</protein>
<dbReference type="Proteomes" id="UP000203794">
    <property type="component" value="Segment"/>
</dbReference>
<accession>A0A0A8J8A4</accession>